<dbReference type="InterPro" id="IPR001611">
    <property type="entry name" value="Leu-rich_rpt"/>
</dbReference>
<protein>
    <submittedName>
        <fullName evidence="1">Protein NLRC3</fullName>
    </submittedName>
</protein>
<dbReference type="Pfam" id="PF13516">
    <property type="entry name" value="LRR_6"/>
    <property type="match status" value="1"/>
</dbReference>
<dbReference type="EnsemblPlants" id="EMT06714">
    <property type="protein sequence ID" value="EMT06714"/>
    <property type="gene ID" value="F775_06010"/>
</dbReference>
<dbReference type="Gene3D" id="3.80.10.10">
    <property type="entry name" value="Ribonuclease Inhibitor"/>
    <property type="match status" value="2"/>
</dbReference>
<dbReference type="SMART" id="SM00368">
    <property type="entry name" value="LRR_RI"/>
    <property type="match status" value="3"/>
</dbReference>
<dbReference type="PANTHER" id="PTHR47818:SF2">
    <property type="entry name" value="F-BOX DOMAIN-CONTAINING PROTEIN"/>
    <property type="match status" value="1"/>
</dbReference>
<dbReference type="InterPro" id="IPR032675">
    <property type="entry name" value="LRR_dom_sf"/>
</dbReference>
<dbReference type="PANTHER" id="PTHR47818">
    <property type="entry name" value="RNI-LIKE SUPERFAMILY PROTEIN"/>
    <property type="match status" value="1"/>
</dbReference>
<evidence type="ECO:0000313" key="1">
    <source>
        <dbReference type="EnsemblPlants" id="EMT06714"/>
    </source>
</evidence>
<dbReference type="AlphaFoldDB" id="M8AZD2"/>
<dbReference type="SUPFAM" id="SSF52047">
    <property type="entry name" value="RNI-like"/>
    <property type="match status" value="1"/>
</dbReference>
<accession>M8AZD2</accession>
<name>M8AZD2_AEGTA</name>
<sequence>MAVVGAKAVPPTLLSLCLQAVAAHLTAEVAGAGRSGGRGAHFDGFVQEHEEEEEEDGGHLAPEQVAEALPWELLHQLASSLPPFALELLHHGAHARCCSSTSLKDRFGEADGNRRGTKRSRCEDFNTAWQALFESRWPLLDNTGHDDLVTVDWQQQYWEKHLQECLDEAAEAALLPSFRGRIGELSMSDKIMSSVYLSENIAQQYSRLSYHWTILGSYARCLRFQNVLCTAEVCDMLQHSRLETLVFVRVISELEVNGVCLLLSCHAKTLLSLEFIHCQLYPAAMDKVCSSLCQPGSQNYKIQSFSIKSSRIVESKSLTTSAGLLNFLSYAKCTKQPILELCPSLRSLANTLWSSVPPVGEAAHRKEVLSSQSHACISNLFGCLGFKIGICSKLVAKKIGSLQLLSFNDAKMQPSFAKMIIHTLLESSSGLQTLDLSENNLAGWRSTVDRSSTSFSSALKSNTSLSSLTVLNLRGNNLQEGDMEVVCNILAKMSNLRSLDISDNPITDEGIRYLIPFFELALQRGNPIRKLRAENCDLSSIGVTKLLECLAPINKPLDMLSIADNHLGSSVAATLVKFLGSHVRELNVEDIGLGPIGFQILEEALPRKVNLSHINISKNRGGMGTAHFVSRLILQAPNLISVNAGSNLLPPESLEVICNALKQTTFFEFKKRGKPILLVPSQQGSCAPYDADP</sequence>
<reference evidence="1" key="1">
    <citation type="submission" date="2015-06" db="UniProtKB">
        <authorList>
            <consortium name="EnsemblPlants"/>
        </authorList>
    </citation>
    <scope>IDENTIFICATION</scope>
</reference>
<proteinExistence type="predicted"/>
<organism evidence="1">
    <name type="scientific">Aegilops tauschii</name>
    <name type="common">Tausch's goatgrass</name>
    <name type="synonym">Aegilops squarrosa</name>
    <dbReference type="NCBI Taxonomy" id="37682"/>
    <lineage>
        <taxon>Eukaryota</taxon>
        <taxon>Viridiplantae</taxon>
        <taxon>Streptophyta</taxon>
        <taxon>Embryophyta</taxon>
        <taxon>Tracheophyta</taxon>
        <taxon>Spermatophyta</taxon>
        <taxon>Magnoliopsida</taxon>
        <taxon>Liliopsida</taxon>
        <taxon>Poales</taxon>
        <taxon>Poaceae</taxon>
        <taxon>BOP clade</taxon>
        <taxon>Pooideae</taxon>
        <taxon>Triticodae</taxon>
        <taxon>Triticeae</taxon>
        <taxon>Triticinae</taxon>
        <taxon>Aegilops</taxon>
    </lineage>
</organism>
<dbReference type="PROSITE" id="PS51450">
    <property type="entry name" value="LRR"/>
    <property type="match status" value="1"/>
</dbReference>